<evidence type="ECO:0000259" key="3">
    <source>
        <dbReference type="PROSITE" id="PS51737"/>
    </source>
</evidence>
<dbReference type="OrthoDB" id="9804620at2"/>
<gene>
    <name evidence="4" type="ORF">DWX31_22975</name>
</gene>
<dbReference type="GO" id="GO:0003677">
    <property type="term" value="F:DNA binding"/>
    <property type="evidence" value="ECO:0007669"/>
    <property type="project" value="InterPro"/>
</dbReference>
<evidence type="ECO:0000256" key="1">
    <source>
        <dbReference type="SAM" id="Coils"/>
    </source>
</evidence>
<evidence type="ECO:0000313" key="5">
    <source>
        <dbReference type="Proteomes" id="UP000261023"/>
    </source>
</evidence>
<dbReference type="InterPro" id="IPR006119">
    <property type="entry name" value="Resolv_N"/>
</dbReference>
<dbReference type="RefSeq" id="WP_117502699.1">
    <property type="nucleotide sequence ID" value="NZ_QTJW01000017.1"/>
</dbReference>
<dbReference type="EMBL" id="QTJW01000017">
    <property type="protein sequence ID" value="RGD68372.1"/>
    <property type="molecule type" value="Genomic_DNA"/>
</dbReference>
<reference evidence="4 5" key="1">
    <citation type="submission" date="2018-08" db="EMBL/GenBank/DDBJ databases">
        <title>A genome reference for cultivated species of the human gut microbiota.</title>
        <authorList>
            <person name="Zou Y."/>
            <person name="Xue W."/>
            <person name="Luo G."/>
        </authorList>
    </citation>
    <scope>NUCLEOTIDE SEQUENCE [LARGE SCALE GENOMIC DNA]</scope>
    <source>
        <strain evidence="4 5">AF19-13AC</strain>
    </source>
</reference>
<dbReference type="PANTHER" id="PTHR30461:SF23">
    <property type="entry name" value="DNA RECOMBINASE-RELATED"/>
    <property type="match status" value="1"/>
</dbReference>
<dbReference type="PROSITE" id="PS51737">
    <property type="entry name" value="RECOMBINASE_DNA_BIND"/>
    <property type="match status" value="1"/>
</dbReference>
<dbReference type="PANTHER" id="PTHR30461">
    <property type="entry name" value="DNA-INVERTASE FROM LAMBDOID PROPHAGE"/>
    <property type="match status" value="1"/>
</dbReference>
<dbReference type="Pfam" id="PF00239">
    <property type="entry name" value="Resolvase"/>
    <property type="match status" value="1"/>
</dbReference>
<accession>A0A3E3DGG1</accession>
<dbReference type="AlphaFoldDB" id="A0A3E3DGG1"/>
<name>A0A3E3DGG1_9FIRM</name>
<dbReference type="PROSITE" id="PS51736">
    <property type="entry name" value="RECOMBINASES_3"/>
    <property type="match status" value="1"/>
</dbReference>
<dbReference type="Proteomes" id="UP000261023">
    <property type="component" value="Unassembled WGS sequence"/>
</dbReference>
<dbReference type="InterPro" id="IPR011109">
    <property type="entry name" value="DNA_bind_recombinase_dom"/>
</dbReference>
<dbReference type="SMART" id="SM00857">
    <property type="entry name" value="Resolvase"/>
    <property type="match status" value="1"/>
</dbReference>
<feature type="coiled-coil region" evidence="1">
    <location>
        <begin position="399"/>
        <end position="475"/>
    </location>
</feature>
<comment type="caution">
    <text evidence="4">The sequence shown here is derived from an EMBL/GenBank/DDBJ whole genome shotgun (WGS) entry which is preliminary data.</text>
</comment>
<keyword evidence="1" id="KW-0175">Coiled coil</keyword>
<dbReference type="InterPro" id="IPR036162">
    <property type="entry name" value="Resolvase-like_N_sf"/>
</dbReference>
<dbReference type="SUPFAM" id="SSF53041">
    <property type="entry name" value="Resolvase-like"/>
    <property type="match status" value="1"/>
</dbReference>
<evidence type="ECO:0000259" key="2">
    <source>
        <dbReference type="PROSITE" id="PS51736"/>
    </source>
</evidence>
<dbReference type="InterPro" id="IPR038109">
    <property type="entry name" value="DNA_bind_recomb_sf"/>
</dbReference>
<protein>
    <recommendedName>
        <fullName evidence="6">Recombinase</fullName>
    </recommendedName>
</protein>
<evidence type="ECO:0008006" key="6">
    <source>
        <dbReference type="Google" id="ProtNLM"/>
    </source>
</evidence>
<feature type="domain" description="Recombinase" evidence="3">
    <location>
        <begin position="169"/>
        <end position="317"/>
    </location>
</feature>
<dbReference type="GO" id="GO:0000150">
    <property type="term" value="F:DNA strand exchange activity"/>
    <property type="evidence" value="ECO:0007669"/>
    <property type="project" value="InterPro"/>
</dbReference>
<dbReference type="Pfam" id="PF07508">
    <property type="entry name" value="Recombinase"/>
    <property type="match status" value="1"/>
</dbReference>
<evidence type="ECO:0000313" key="4">
    <source>
        <dbReference type="EMBL" id="RGD68372.1"/>
    </source>
</evidence>
<sequence length="524" mass="60681">MRNENKILVKYYRLSLEDQNPGESDSIANQRSLIEDYIKGHSDLCDLVAVELSDDGYTGTNFNRPGIKKLFDLLKKDQIGCVIVKDLSRFSRDYIELGNYVEQIFPFMGVRFIAINDNYDSLFDGQEGGLEIPFKGILNDLYSKDISMKSKAAKRQMIKNGKLCSGSFPFGYQKVEKRQRDQENMPYQVDEEAAEIVRLIFKLALSGKGNIEIARVLNEKKYPTPGTYKRLKGGFGYGLKQNQESIWDSMKILSILRDERYKGTLIIGRYQSAGIGSGKVVEAPETSWFRKEHAIPAIISAEDFETIQKMHPNRKRGKYRKEHHLLYRKIKCGCCGRYLYYKPSGSGEQYNSFFCKQSHLNTESECFRGYIKEKDILDMLLCVIRKQVELSGEIKRDVKKQTRTEANRAEYQIKTLQKEIEVRQAAKAQSYMEYRAGEITKEEFLERKEKLQREIAEKEVRVEEVRNTKEEGLEEKQEIVEALSGYQNIEKLDRGIIEALVDTIWVYDVGKVKVEWKFPLRVSG</sequence>
<dbReference type="Gene3D" id="3.90.1750.20">
    <property type="entry name" value="Putative Large Serine Recombinase, Chain B, Domain 2"/>
    <property type="match status" value="1"/>
</dbReference>
<proteinExistence type="predicted"/>
<organism evidence="4 5">
    <name type="scientific">Hungatella hathewayi</name>
    <dbReference type="NCBI Taxonomy" id="154046"/>
    <lineage>
        <taxon>Bacteria</taxon>
        <taxon>Bacillati</taxon>
        <taxon>Bacillota</taxon>
        <taxon>Clostridia</taxon>
        <taxon>Lachnospirales</taxon>
        <taxon>Lachnospiraceae</taxon>
        <taxon>Hungatella</taxon>
    </lineage>
</organism>
<dbReference type="Gene3D" id="3.40.50.1390">
    <property type="entry name" value="Resolvase, N-terminal catalytic domain"/>
    <property type="match status" value="1"/>
</dbReference>
<dbReference type="InterPro" id="IPR050639">
    <property type="entry name" value="SSR_resolvase"/>
</dbReference>
<feature type="domain" description="Resolvase/invertase-type recombinase catalytic" evidence="2">
    <location>
        <begin position="7"/>
        <end position="161"/>
    </location>
</feature>